<evidence type="ECO:0000313" key="1">
    <source>
        <dbReference type="EMBL" id="GBP58425.1"/>
    </source>
</evidence>
<name>A0A4C1X845_EUMVA</name>
<dbReference type="AlphaFoldDB" id="A0A4C1X845"/>
<evidence type="ECO:0000313" key="2">
    <source>
        <dbReference type="Proteomes" id="UP000299102"/>
    </source>
</evidence>
<organism evidence="1 2">
    <name type="scientific">Eumeta variegata</name>
    <name type="common">Bagworm moth</name>
    <name type="synonym">Eumeta japonica</name>
    <dbReference type="NCBI Taxonomy" id="151549"/>
    <lineage>
        <taxon>Eukaryota</taxon>
        <taxon>Metazoa</taxon>
        <taxon>Ecdysozoa</taxon>
        <taxon>Arthropoda</taxon>
        <taxon>Hexapoda</taxon>
        <taxon>Insecta</taxon>
        <taxon>Pterygota</taxon>
        <taxon>Neoptera</taxon>
        <taxon>Endopterygota</taxon>
        <taxon>Lepidoptera</taxon>
        <taxon>Glossata</taxon>
        <taxon>Ditrysia</taxon>
        <taxon>Tineoidea</taxon>
        <taxon>Psychidae</taxon>
        <taxon>Oiketicinae</taxon>
        <taxon>Eumeta</taxon>
    </lineage>
</organism>
<accession>A0A4C1X845</accession>
<protein>
    <submittedName>
        <fullName evidence="1">Uncharacterized protein</fullName>
    </submittedName>
</protein>
<reference evidence="1 2" key="1">
    <citation type="journal article" date="2019" name="Commun. Biol.">
        <title>The bagworm genome reveals a unique fibroin gene that provides high tensile strength.</title>
        <authorList>
            <person name="Kono N."/>
            <person name="Nakamura H."/>
            <person name="Ohtoshi R."/>
            <person name="Tomita M."/>
            <person name="Numata K."/>
            <person name="Arakawa K."/>
        </authorList>
    </citation>
    <scope>NUCLEOTIDE SEQUENCE [LARGE SCALE GENOMIC DNA]</scope>
</reference>
<comment type="caution">
    <text evidence="1">The sequence shown here is derived from an EMBL/GenBank/DDBJ whole genome shotgun (WGS) entry which is preliminary data.</text>
</comment>
<dbReference type="Proteomes" id="UP000299102">
    <property type="component" value="Unassembled WGS sequence"/>
</dbReference>
<sequence>MDSKWSTASRIRRGAARALGLAATRHALSPTLFVRVNEFFLHARIALKRIHVASDERWTLQARRRRGPNRKRRKARPTKRWSDDIITTAGKEWIERAEDRENRIKLEEAYTQIGVPIQENTPH</sequence>
<gene>
    <name evidence="1" type="ORF">EVAR_39114_1</name>
</gene>
<keyword evidence="2" id="KW-1185">Reference proteome</keyword>
<proteinExistence type="predicted"/>
<dbReference type="EMBL" id="BGZK01000734">
    <property type="protein sequence ID" value="GBP58425.1"/>
    <property type="molecule type" value="Genomic_DNA"/>
</dbReference>